<protein>
    <submittedName>
        <fullName evidence="2">Putative membrane protein</fullName>
    </submittedName>
</protein>
<dbReference type="OrthoDB" id="4540541at2"/>
<dbReference type="STRING" id="1210089.GCA_001613165_07131"/>
<keyword evidence="1" id="KW-1133">Transmembrane helix</keyword>
<feature type="transmembrane region" description="Helical" evidence="1">
    <location>
        <begin position="155"/>
        <end position="176"/>
    </location>
</feature>
<dbReference type="Pfam" id="PF07099">
    <property type="entry name" value="DUF1361"/>
    <property type="match status" value="1"/>
</dbReference>
<name>A0A370GEX4_9NOCA</name>
<dbReference type="EMBL" id="QQAZ01000027">
    <property type="protein sequence ID" value="RDI42365.1"/>
    <property type="molecule type" value="Genomic_DNA"/>
</dbReference>
<feature type="transmembrane region" description="Helical" evidence="1">
    <location>
        <begin position="68"/>
        <end position="92"/>
    </location>
</feature>
<feature type="transmembrane region" description="Helical" evidence="1">
    <location>
        <begin position="112"/>
        <end position="143"/>
    </location>
</feature>
<evidence type="ECO:0000313" key="3">
    <source>
        <dbReference type="Proteomes" id="UP000255355"/>
    </source>
</evidence>
<dbReference type="AlphaFoldDB" id="A0A370GEX4"/>
<keyword evidence="1" id="KW-0812">Transmembrane</keyword>
<organism evidence="2 3">
    <name type="scientific">Nocardia mexicana</name>
    <dbReference type="NCBI Taxonomy" id="279262"/>
    <lineage>
        <taxon>Bacteria</taxon>
        <taxon>Bacillati</taxon>
        <taxon>Actinomycetota</taxon>
        <taxon>Actinomycetes</taxon>
        <taxon>Mycobacteriales</taxon>
        <taxon>Nocardiaceae</taxon>
        <taxon>Nocardia</taxon>
    </lineage>
</organism>
<feature type="transmembrane region" description="Helical" evidence="1">
    <location>
        <begin position="41"/>
        <end position="61"/>
    </location>
</feature>
<evidence type="ECO:0000256" key="1">
    <source>
        <dbReference type="SAM" id="Phobius"/>
    </source>
</evidence>
<keyword evidence="1" id="KW-0472">Membrane</keyword>
<dbReference type="Proteomes" id="UP000255355">
    <property type="component" value="Unassembled WGS sequence"/>
</dbReference>
<dbReference type="InterPro" id="IPR009793">
    <property type="entry name" value="DUF1361"/>
</dbReference>
<dbReference type="RefSeq" id="WP_068030355.1">
    <property type="nucleotide sequence ID" value="NZ_QQAZ01000027.1"/>
</dbReference>
<feature type="transmembrane region" description="Helical" evidence="1">
    <location>
        <begin position="7"/>
        <end position="29"/>
    </location>
</feature>
<accession>A0A370GEX4</accession>
<gene>
    <name evidence="2" type="ORF">DFR68_12720</name>
</gene>
<keyword evidence="3" id="KW-1185">Reference proteome</keyword>
<evidence type="ECO:0000313" key="2">
    <source>
        <dbReference type="EMBL" id="RDI42365.1"/>
    </source>
</evidence>
<reference evidence="2 3" key="1">
    <citation type="submission" date="2018-07" db="EMBL/GenBank/DDBJ databases">
        <title>Genomic Encyclopedia of Type Strains, Phase IV (KMG-IV): sequencing the most valuable type-strain genomes for metagenomic binning, comparative biology and taxonomic classification.</title>
        <authorList>
            <person name="Goeker M."/>
        </authorList>
    </citation>
    <scope>NUCLEOTIDE SEQUENCE [LARGE SCALE GENOMIC DNA]</scope>
    <source>
        <strain evidence="2 3">DSM 44952</strain>
    </source>
</reference>
<feature type="transmembrane region" description="Helical" evidence="1">
    <location>
        <begin position="201"/>
        <end position="224"/>
    </location>
</feature>
<sequence length="238" mass="26184">MTPAEELLTYVVGLNCYALLLIYLRSWLYRVPVYRPMVKNFWLSVLPLFVLVLVFAGIAVADVAATRAVAIVVGIVGLGIWLLALPNSSYLITELNLNHRRDEDPVPLWYDIIAVLSFAMSGVINMVVAVLVVQMGFVVAVFGDTDSGAMRGAPARSLSVVIILLVSIGIYLGRYLRLNSWDVKSPRRMWAKVRDHFDSRAAIGGFVLFCLTHTVFLLLVYGLIVGPLMAALVEATAD</sequence>
<proteinExistence type="predicted"/>
<comment type="caution">
    <text evidence="2">The sequence shown here is derived from an EMBL/GenBank/DDBJ whole genome shotgun (WGS) entry which is preliminary data.</text>
</comment>